<dbReference type="Proteomes" id="UP000186914">
    <property type="component" value="Unassembled WGS sequence"/>
</dbReference>
<evidence type="ECO:0000313" key="2">
    <source>
        <dbReference type="Proteomes" id="UP000186914"/>
    </source>
</evidence>
<sequence>MSENAAIVARIIEHNTGGQNRATIDRDHIGVIATQHGRFDGDIDDSIAEALAEGYIEKQDGEYVATEKVWDLVPGTART</sequence>
<accession>A0A1N7EXL5</accession>
<organism evidence="1 2">
    <name type="scientific">Haladaptatus litoreus</name>
    <dbReference type="NCBI Taxonomy" id="553468"/>
    <lineage>
        <taxon>Archaea</taxon>
        <taxon>Methanobacteriati</taxon>
        <taxon>Methanobacteriota</taxon>
        <taxon>Stenosarchaea group</taxon>
        <taxon>Halobacteria</taxon>
        <taxon>Halobacteriales</taxon>
        <taxon>Haladaptataceae</taxon>
        <taxon>Haladaptatus</taxon>
    </lineage>
</organism>
<name>A0A1N7EXL5_9EURY</name>
<dbReference type="EMBL" id="FTNO01000007">
    <property type="protein sequence ID" value="SIR92772.1"/>
    <property type="molecule type" value="Genomic_DNA"/>
</dbReference>
<evidence type="ECO:0000313" key="1">
    <source>
        <dbReference type="EMBL" id="SIR92772.1"/>
    </source>
</evidence>
<keyword evidence="2" id="KW-1185">Reference proteome</keyword>
<proteinExistence type="predicted"/>
<protein>
    <submittedName>
        <fullName evidence="1">Uncharacterized protein</fullName>
    </submittedName>
</protein>
<dbReference type="AlphaFoldDB" id="A0A1N7EXL5"/>
<reference evidence="2" key="1">
    <citation type="submission" date="2017-01" db="EMBL/GenBank/DDBJ databases">
        <authorList>
            <person name="Varghese N."/>
            <person name="Submissions S."/>
        </authorList>
    </citation>
    <scope>NUCLEOTIDE SEQUENCE [LARGE SCALE GENOMIC DNA]</scope>
    <source>
        <strain evidence="2">CGMCC 1.7737</strain>
    </source>
</reference>
<gene>
    <name evidence="1" type="ORF">SAMN05421858_4604</name>
</gene>
<dbReference type="RefSeq" id="WP_076432958.1">
    <property type="nucleotide sequence ID" value="NZ_FTNO01000007.1"/>
</dbReference>